<proteinExistence type="predicted"/>
<evidence type="ECO:0000313" key="3">
    <source>
        <dbReference type="Proteomes" id="UP000000768"/>
    </source>
</evidence>
<dbReference type="Gramene" id="KXG38920">
    <property type="protein sequence ID" value="KXG38920"/>
    <property type="gene ID" value="SORBI_3001G298700"/>
</dbReference>
<organism evidence="2 3">
    <name type="scientific">Sorghum bicolor</name>
    <name type="common">Sorghum</name>
    <name type="synonym">Sorghum vulgare</name>
    <dbReference type="NCBI Taxonomy" id="4558"/>
    <lineage>
        <taxon>Eukaryota</taxon>
        <taxon>Viridiplantae</taxon>
        <taxon>Streptophyta</taxon>
        <taxon>Embryophyta</taxon>
        <taxon>Tracheophyta</taxon>
        <taxon>Spermatophyta</taxon>
        <taxon>Magnoliopsida</taxon>
        <taxon>Liliopsida</taxon>
        <taxon>Poales</taxon>
        <taxon>Poaceae</taxon>
        <taxon>PACMAD clade</taxon>
        <taxon>Panicoideae</taxon>
        <taxon>Andropogonodae</taxon>
        <taxon>Andropogoneae</taxon>
        <taxon>Sorghinae</taxon>
        <taxon>Sorghum</taxon>
    </lineage>
</organism>
<sequence length="112" mass="11744">MVWEAERAAAGALQAARQTRTATVVVFVAGQATVEASRPSASSTQSGSSSPATPFGQLIRGPPAPGVTLLLRLPERNLLKSSRNWLFNSLFLILTSLPGITSRSCDPPPSKA</sequence>
<dbReference type="EMBL" id="CM000760">
    <property type="protein sequence ID" value="KXG38920.1"/>
    <property type="molecule type" value="Genomic_DNA"/>
</dbReference>
<feature type="compositionally biased region" description="Low complexity" evidence="1">
    <location>
        <begin position="34"/>
        <end position="54"/>
    </location>
</feature>
<gene>
    <name evidence="2" type="ORF">SORBI_3001G298700</name>
</gene>
<reference evidence="3" key="2">
    <citation type="journal article" date="2018" name="Plant J.">
        <title>The Sorghum bicolor reference genome: improved assembly, gene annotations, a transcriptome atlas, and signatures of genome organization.</title>
        <authorList>
            <person name="McCormick R.F."/>
            <person name="Truong S.K."/>
            <person name="Sreedasyam A."/>
            <person name="Jenkins J."/>
            <person name="Shu S."/>
            <person name="Sims D."/>
            <person name="Kennedy M."/>
            <person name="Amirebrahimi M."/>
            <person name="Weers B.D."/>
            <person name="McKinley B."/>
            <person name="Mattison A."/>
            <person name="Morishige D.T."/>
            <person name="Grimwood J."/>
            <person name="Schmutz J."/>
            <person name="Mullet J.E."/>
        </authorList>
    </citation>
    <scope>NUCLEOTIDE SEQUENCE [LARGE SCALE GENOMIC DNA]</scope>
    <source>
        <strain evidence="3">cv. BTx623</strain>
    </source>
</reference>
<reference evidence="2 3" key="1">
    <citation type="journal article" date="2009" name="Nature">
        <title>The Sorghum bicolor genome and the diversification of grasses.</title>
        <authorList>
            <person name="Paterson A.H."/>
            <person name="Bowers J.E."/>
            <person name="Bruggmann R."/>
            <person name="Dubchak I."/>
            <person name="Grimwood J."/>
            <person name="Gundlach H."/>
            <person name="Haberer G."/>
            <person name="Hellsten U."/>
            <person name="Mitros T."/>
            <person name="Poliakov A."/>
            <person name="Schmutz J."/>
            <person name="Spannagl M."/>
            <person name="Tang H."/>
            <person name="Wang X."/>
            <person name="Wicker T."/>
            <person name="Bharti A.K."/>
            <person name="Chapman J."/>
            <person name="Feltus F.A."/>
            <person name="Gowik U."/>
            <person name="Grigoriev I.V."/>
            <person name="Lyons E."/>
            <person name="Maher C.A."/>
            <person name="Martis M."/>
            <person name="Narechania A."/>
            <person name="Otillar R.P."/>
            <person name="Penning B.W."/>
            <person name="Salamov A.A."/>
            <person name="Wang Y."/>
            <person name="Zhang L."/>
            <person name="Carpita N.C."/>
            <person name="Freeling M."/>
            <person name="Gingle A.R."/>
            <person name="Hash C.T."/>
            <person name="Keller B."/>
            <person name="Klein P."/>
            <person name="Kresovich S."/>
            <person name="McCann M.C."/>
            <person name="Ming R."/>
            <person name="Peterson D.G."/>
            <person name="Mehboob-ur-Rahman"/>
            <person name="Ware D."/>
            <person name="Westhoff P."/>
            <person name="Mayer K.F."/>
            <person name="Messing J."/>
            <person name="Rokhsar D.S."/>
        </authorList>
    </citation>
    <scope>NUCLEOTIDE SEQUENCE [LARGE SCALE GENOMIC DNA]</scope>
    <source>
        <strain evidence="3">cv. BTx623</strain>
    </source>
</reference>
<keyword evidence="3" id="KW-1185">Reference proteome</keyword>
<name>A0A1B6QLW5_SORBI</name>
<protein>
    <submittedName>
        <fullName evidence="2">Uncharacterized protein</fullName>
    </submittedName>
</protein>
<accession>A0A1B6QLW5</accession>
<dbReference type="InParanoid" id="A0A1B6QLW5"/>
<feature type="region of interest" description="Disordered" evidence="1">
    <location>
        <begin position="34"/>
        <end position="60"/>
    </location>
</feature>
<dbReference type="Proteomes" id="UP000000768">
    <property type="component" value="Chromosome 1"/>
</dbReference>
<evidence type="ECO:0000256" key="1">
    <source>
        <dbReference type="SAM" id="MobiDB-lite"/>
    </source>
</evidence>
<evidence type="ECO:0000313" key="2">
    <source>
        <dbReference type="EMBL" id="KXG38920.1"/>
    </source>
</evidence>
<dbReference type="AlphaFoldDB" id="A0A1B6QLW5"/>
<dbReference type="ExpressionAtlas" id="A0A1B6QLW5">
    <property type="expression patterns" value="baseline"/>
</dbReference>